<dbReference type="InterPro" id="IPR021454">
    <property type="entry name" value="DUF3105"/>
</dbReference>
<dbReference type="AlphaFoldDB" id="A0A6F8YF10"/>
<evidence type="ECO:0000313" key="4">
    <source>
        <dbReference type="Proteomes" id="UP000503011"/>
    </source>
</evidence>
<evidence type="ECO:0000256" key="1">
    <source>
        <dbReference type="SAM" id="MobiDB-lite"/>
    </source>
</evidence>
<sequence length="279" mass="28816">MSVSTPAGDQRRPSVVSTGKKAPAGSAKSSTAAKSTSAAARKGTSSGGKGGGAGKGGGGKGPRKPITPVKVSQGRNWGPIGLFVAVGVLAVAIVGYGAYAAFQGSRSWEDRAADIDGIVNYREEDPSLTQGGQHVAGKVEYTVNPPVGGQHNNDWQNCMGDVYDAPIASEHAVHSLEHGAVWITYRPDLPQDQVDTLAAKVRGTEKLMLSPFEGLDSPISLQAWGYQLKVDNAGDSRIDAFIKALRVNASVEGPTALCAQGITATGTEPRNLQPAQQGG</sequence>
<dbReference type="KEGG" id="psuu:Psuf_019950"/>
<reference evidence="3 4" key="2">
    <citation type="submission" date="2020-03" db="EMBL/GenBank/DDBJ databases">
        <authorList>
            <person name="Ichikawa N."/>
            <person name="Kimura A."/>
            <person name="Kitahashi Y."/>
            <person name="Uohara A."/>
        </authorList>
    </citation>
    <scope>NUCLEOTIDE SEQUENCE [LARGE SCALE GENOMIC DNA]</scope>
    <source>
        <strain evidence="3 4">NBRC 105367</strain>
    </source>
</reference>
<feature type="transmembrane region" description="Helical" evidence="2">
    <location>
        <begin position="80"/>
        <end position="102"/>
    </location>
</feature>
<dbReference type="EMBL" id="AP022871">
    <property type="protein sequence ID" value="BCB84682.1"/>
    <property type="molecule type" value="Genomic_DNA"/>
</dbReference>
<proteinExistence type="predicted"/>
<gene>
    <name evidence="3" type="ORF">Psuf_019950</name>
</gene>
<feature type="compositionally biased region" description="Gly residues" evidence="1">
    <location>
        <begin position="45"/>
        <end position="60"/>
    </location>
</feature>
<evidence type="ECO:0000256" key="2">
    <source>
        <dbReference type="SAM" id="Phobius"/>
    </source>
</evidence>
<reference evidence="3 4" key="1">
    <citation type="submission" date="2020-03" db="EMBL/GenBank/DDBJ databases">
        <title>Whole genome shotgun sequence of Phytohabitans suffuscus NBRC 105367.</title>
        <authorList>
            <person name="Komaki H."/>
            <person name="Tamura T."/>
        </authorList>
    </citation>
    <scope>NUCLEOTIDE SEQUENCE [LARGE SCALE GENOMIC DNA]</scope>
    <source>
        <strain evidence="3 4">NBRC 105367</strain>
    </source>
</reference>
<dbReference type="RefSeq" id="WP_173155974.1">
    <property type="nucleotide sequence ID" value="NZ_AP022871.1"/>
</dbReference>
<keyword evidence="2" id="KW-1133">Transmembrane helix</keyword>
<feature type="compositionally biased region" description="Low complexity" evidence="1">
    <location>
        <begin position="17"/>
        <end position="44"/>
    </location>
</feature>
<dbReference type="Pfam" id="PF11303">
    <property type="entry name" value="DUF3105"/>
    <property type="match status" value="1"/>
</dbReference>
<feature type="region of interest" description="Disordered" evidence="1">
    <location>
        <begin position="1"/>
        <end position="72"/>
    </location>
</feature>
<name>A0A6F8YF10_9ACTN</name>
<protein>
    <recommendedName>
        <fullName evidence="5">DUF3105 domain-containing protein</fullName>
    </recommendedName>
</protein>
<organism evidence="3 4">
    <name type="scientific">Phytohabitans suffuscus</name>
    <dbReference type="NCBI Taxonomy" id="624315"/>
    <lineage>
        <taxon>Bacteria</taxon>
        <taxon>Bacillati</taxon>
        <taxon>Actinomycetota</taxon>
        <taxon>Actinomycetes</taxon>
        <taxon>Micromonosporales</taxon>
        <taxon>Micromonosporaceae</taxon>
    </lineage>
</organism>
<keyword evidence="2" id="KW-0472">Membrane</keyword>
<keyword evidence="4" id="KW-1185">Reference proteome</keyword>
<evidence type="ECO:0008006" key="5">
    <source>
        <dbReference type="Google" id="ProtNLM"/>
    </source>
</evidence>
<keyword evidence="2" id="KW-0812">Transmembrane</keyword>
<evidence type="ECO:0000313" key="3">
    <source>
        <dbReference type="EMBL" id="BCB84682.1"/>
    </source>
</evidence>
<accession>A0A6F8YF10</accession>
<dbReference type="Proteomes" id="UP000503011">
    <property type="component" value="Chromosome"/>
</dbReference>